<dbReference type="RefSeq" id="WP_007305897.1">
    <property type="nucleotide sequence ID" value="NZ_AADV02000027.1"/>
</dbReference>
<reference evidence="2" key="2">
    <citation type="submission" date="2005-06" db="EMBL/GenBank/DDBJ databases">
        <title>Sequencing of the draft genome and assembly of Crocosphaera watsonii WH 8501.</title>
        <authorList>
            <consortium name="US DOE Joint Genome Institute (JGI-PGF)"/>
            <person name="Copeland A."/>
            <person name="Lucas S."/>
            <person name="Lapidus A."/>
            <person name="Barry K."/>
            <person name="Detter C."/>
            <person name="Glavina T."/>
            <person name="Hammon N."/>
            <person name="Israni S."/>
            <person name="Pitluck S."/>
            <person name="Richardson P."/>
        </authorList>
    </citation>
    <scope>NUCLEOTIDE SEQUENCE [LARGE SCALE GENOMIC DNA]</scope>
    <source>
        <strain evidence="2">WH 8501</strain>
    </source>
</reference>
<feature type="transmembrane region" description="Helical" evidence="1">
    <location>
        <begin position="58"/>
        <end position="80"/>
    </location>
</feature>
<proteinExistence type="predicted"/>
<sequence>MALEKEDRPQSISAWLGLLETPQPPPPVAPQYRKEEIKPISYPSNKNVRPVRLRARKIPWISLITSFVLYSIYGAIMAIILSPLWVVALALAFVSVLSLALALAWESAWSWALALALALAFPAFLTNSAIAKLQTIM</sequence>
<keyword evidence="1" id="KW-0812">Transmembrane</keyword>
<keyword evidence="3" id="KW-1185">Reference proteome</keyword>
<keyword evidence="1" id="KW-1133">Transmembrane helix</keyword>
<keyword evidence="1" id="KW-0472">Membrane</keyword>
<dbReference type="AlphaFoldDB" id="Q4C2N9"/>
<dbReference type="KEGG" id="cwa:CwatDRAFT_3249"/>
<name>Q4C2N9_CROWT</name>
<comment type="caution">
    <text evidence="2">The sequence shown here is derived from an EMBL/GenBank/DDBJ whole genome shotgun (WGS) entry which is preliminary data.</text>
</comment>
<accession>Q4C2N9</accession>
<evidence type="ECO:0000313" key="2">
    <source>
        <dbReference type="EMBL" id="EAM50406.1"/>
    </source>
</evidence>
<gene>
    <name evidence="2" type="ORF">CwatDRAFT_3249</name>
</gene>
<dbReference type="Proteomes" id="UP000003922">
    <property type="component" value="Unassembled WGS sequence"/>
</dbReference>
<organism evidence="2 3">
    <name type="scientific">Crocosphaera watsonii WH 8501</name>
    <dbReference type="NCBI Taxonomy" id="165597"/>
    <lineage>
        <taxon>Bacteria</taxon>
        <taxon>Bacillati</taxon>
        <taxon>Cyanobacteriota</taxon>
        <taxon>Cyanophyceae</taxon>
        <taxon>Oscillatoriophycideae</taxon>
        <taxon>Chroococcales</taxon>
        <taxon>Aphanothecaceae</taxon>
        <taxon>Crocosphaera</taxon>
    </lineage>
</organism>
<reference evidence="2" key="1">
    <citation type="submission" date="2004-02" db="EMBL/GenBank/DDBJ databases">
        <authorList>
            <consortium name="DOE Joint Genome Institute"/>
        </authorList>
    </citation>
    <scope>NUCLEOTIDE SEQUENCE [LARGE SCALE GENOMIC DNA]</scope>
    <source>
        <strain evidence="2">WH 8501</strain>
    </source>
</reference>
<dbReference type="EMBL" id="AADV02000027">
    <property type="protein sequence ID" value="EAM50406.1"/>
    <property type="molecule type" value="Genomic_DNA"/>
</dbReference>
<protein>
    <submittedName>
        <fullName evidence="2">Uncharacterized protein</fullName>
    </submittedName>
</protein>
<evidence type="ECO:0000256" key="1">
    <source>
        <dbReference type="SAM" id="Phobius"/>
    </source>
</evidence>
<evidence type="ECO:0000313" key="3">
    <source>
        <dbReference type="Proteomes" id="UP000003922"/>
    </source>
</evidence>
<reference evidence="2" key="3">
    <citation type="submission" date="2016-12" db="EMBL/GenBank/DDBJ databases">
        <title>Annotation of the draft genome assembly of Crocosphaera watsonii WH 8501.</title>
        <authorList>
            <consortium name="US DOE Joint Genome Institute (JGI-ORNL)"/>
            <person name="Larimer F."/>
            <person name="Land M."/>
        </authorList>
    </citation>
    <scope>NUCLEOTIDE SEQUENCE</scope>
    <source>
        <strain evidence="2">WH 8501</strain>
    </source>
</reference>
<feature type="transmembrane region" description="Helical" evidence="1">
    <location>
        <begin position="112"/>
        <end position="131"/>
    </location>
</feature>
<feature type="transmembrane region" description="Helical" evidence="1">
    <location>
        <begin position="86"/>
        <end position="105"/>
    </location>
</feature>